<dbReference type="InterPro" id="IPR011009">
    <property type="entry name" value="Kinase-like_dom_sf"/>
</dbReference>
<dbReference type="GO" id="GO:0005634">
    <property type="term" value="C:nucleus"/>
    <property type="evidence" value="ECO:0007669"/>
    <property type="project" value="TreeGrafter"/>
</dbReference>
<dbReference type="InterPro" id="IPR050339">
    <property type="entry name" value="CC_SR_Kinase"/>
</dbReference>
<evidence type="ECO:0000313" key="8">
    <source>
        <dbReference type="EMBL" id="CAD9273818.1"/>
    </source>
</evidence>
<feature type="domain" description="Protein kinase" evidence="7">
    <location>
        <begin position="1"/>
        <end position="190"/>
    </location>
</feature>
<comment type="similarity">
    <text evidence="6">Belongs to the protein kinase superfamily. Ser/Thr protein kinase family. GCN2 subfamily.</text>
</comment>
<dbReference type="GO" id="GO:0005524">
    <property type="term" value="F:ATP binding"/>
    <property type="evidence" value="ECO:0007669"/>
    <property type="project" value="UniProtKB-KW"/>
</dbReference>
<dbReference type="SMART" id="SM00220">
    <property type="entry name" value="S_TKc"/>
    <property type="match status" value="1"/>
</dbReference>
<evidence type="ECO:0000256" key="2">
    <source>
        <dbReference type="ARBA" id="ARBA00022741"/>
    </source>
</evidence>
<reference evidence="8" key="1">
    <citation type="submission" date="2021-01" db="EMBL/GenBank/DDBJ databases">
        <authorList>
            <person name="Corre E."/>
            <person name="Pelletier E."/>
            <person name="Niang G."/>
            <person name="Scheremetjew M."/>
            <person name="Finn R."/>
            <person name="Kale V."/>
            <person name="Holt S."/>
            <person name="Cochrane G."/>
            <person name="Meng A."/>
            <person name="Brown T."/>
            <person name="Cohen L."/>
        </authorList>
    </citation>
    <scope>NUCLEOTIDE SEQUENCE</scope>
    <source>
        <strain evidence="8">CCMP 410</strain>
    </source>
</reference>
<dbReference type="PANTHER" id="PTHR11042:SF190">
    <property type="entry name" value="MITOSIS INHIBITOR PROTEIN KINASE MIK1"/>
    <property type="match status" value="1"/>
</dbReference>
<keyword evidence="4" id="KW-0067">ATP-binding</keyword>
<dbReference type="PROSITE" id="PS00108">
    <property type="entry name" value="PROTEIN_KINASE_ST"/>
    <property type="match status" value="1"/>
</dbReference>
<dbReference type="Pfam" id="PF00069">
    <property type="entry name" value="Pkinase"/>
    <property type="match status" value="1"/>
</dbReference>
<accession>A0A7S1URB7</accession>
<keyword evidence="5" id="KW-0652">Protein synthesis inhibitor</keyword>
<evidence type="ECO:0000259" key="7">
    <source>
        <dbReference type="PROSITE" id="PS50011"/>
    </source>
</evidence>
<evidence type="ECO:0000256" key="3">
    <source>
        <dbReference type="ARBA" id="ARBA00022777"/>
    </source>
</evidence>
<name>A0A7S1URB7_9STRA</name>
<dbReference type="GO" id="GO:0017148">
    <property type="term" value="P:negative regulation of translation"/>
    <property type="evidence" value="ECO:0007669"/>
    <property type="project" value="UniProtKB-KW"/>
</dbReference>
<keyword evidence="2" id="KW-0547">Nucleotide-binding</keyword>
<evidence type="ECO:0000256" key="5">
    <source>
        <dbReference type="ARBA" id="ARBA00023193"/>
    </source>
</evidence>
<dbReference type="InterPro" id="IPR008271">
    <property type="entry name" value="Ser/Thr_kinase_AS"/>
</dbReference>
<keyword evidence="3" id="KW-0418">Kinase</keyword>
<evidence type="ECO:0000256" key="4">
    <source>
        <dbReference type="ARBA" id="ARBA00022840"/>
    </source>
</evidence>
<dbReference type="GO" id="GO:0005737">
    <property type="term" value="C:cytoplasm"/>
    <property type="evidence" value="ECO:0007669"/>
    <property type="project" value="TreeGrafter"/>
</dbReference>
<dbReference type="PANTHER" id="PTHR11042">
    <property type="entry name" value="EUKARYOTIC TRANSLATION INITIATION FACTOR 2-ALPHA KINASE EIF2-ALPHA KINASE -RELATED"/>
    <property type="match status" value="1"/>
</dbReference>
<dbReference type="EMBL" id="HBGK01005074">
    <property type="protein sequence ID" value="CAD9273818.1"/>
    <property type="molecule type" value="Transcribed_RNA"/>
</dbReference>
<organism evidence="8">
    <name type="scientific">Grammatophora oceanica</name>
    <dbReference type="NCBI Taxonomy" id="210454"/>
    <lineage>
        <taxon>Eukaryota</taxon>
        <taxon>Sar</taxon>
        <taxon>Stramenopiles</taxon>
        <taxon>Ochrophyta</taxon>
        <taxon>Bacillariophyta</taxon>
        <taxon>Fragilariophyceae</taxon>
        <taxon>Fragilariophycidae</taxon>
        <taxon>Rhabdonematales</taxon>
        <taxon>Grammatophoraceae</taxon>
        <taxon>Grammatophora</taxon>
    </lineage>
</organism>
<dbReference type="SUPFAM" id="SSF56112">
    <property type="entry name" value="Protein kinase-like (PK-like)"/>
    <property type="match status" value="1"/>
</dbReference>
<dbReference type="InterPro" id="IPR000719">
    <property type="entry name" value="Prot_kinase_dom"/>
</dbReference>
<dbReference type="PROSITE" id="PS50011">
    <property type="entry name" value="PROTEIN_KINASE_DOM"/>
    <property type="match status" value="1"/>
</dbReference>
<proteinExistence type="inferred from homology"/>
<protein>
    <recommendedName>
        <fullName evidence="7">Protein kinase domain-containing protein</fullName>
    </recommendedName>
</protein>
<dbReference type="AlphaFoldDB" id="A0A7S1URB7"/>
<dbReference type="Gene3D" id="1.10.510.10">
    <property type="entry name" value="Transferase(Phosphotransferase) domain 1"/>
    <property type="match status" value="1"/>
</dbReference>
<dbReference type="GO" id="GO:0004672">
    <property type="term" value="F:protein kinase activity"/>
    <property type="evidence" value="ECO:0007669"/>
    <property type="project" value="InterPro"/>
</dbReference>
<keyword evidence="1" id="KW-0808">Transferase</keyword>
<evidence type="ECO:0000256" key="6">
    <source>
        <dbReference type="ARBA" id="ARBA00037982"/>
    </source>
</evidence>
<evidence type="ECO:0000256" key="1">
    <source>
        <dbReference type="ARBA" id="ARBA00022679"/>
    </source>
</evidence>
<sequence length="198" mass="21892">MAKHNYGGHSWRFIQQLSIGLFSGLAYLHENDIIHLDIKPENILVRRNAPPSELSWSDFCICDLGLCEEGQGYGEPIVPDEVRGTPGFIAPELCTDPGCYDGRAADVFSAGITLIDVLYGPSAKWDNAYILMGCDADAGARDIWKQLEEFAGMEVGNQDGSFHGFVCSLVSEYPPSRPFASEAVEYLRRIEVSGRRRV</sequence>
<gene>
    <name evidence="8" type="ORF">GOCE00092_LOCUS2726</name>
</gene>